<keyword evidence="1" id="KW-0472">Membrane</keyword>
<proteinExistence type="predicted"/>
<accession>A0A8C3K7D6</accession>
<reference evidence="2" key="2">
    <citation type="submission" date="2025-09" db="UniProtKB">
        <authorList>
            <consortium name="Ensembl"/>
        </authorList>
    </citation>
    <scope>IDENTIFICATION</scope>
</reference>
<keyword evidence="1" id="KW-0812">Transmembrane</keyword>
<reference evidence="2" key="1">
    <citation type="submission" date="2025-08" db="UniProtKB">
        <authorList>
            <consortium name="Ensembl"/>
        </authorList>
    </citation>
    <scope>IDENTIFICATION</scope>
</reference>
<dbReference type="Proteomes" id="UP000694419">
    <property type="component" value="Unplaced"/>
</dbReference>
<evidence type="ECO:0000313" key="3">
    <source>
        <dbReference type="Proteomes" id="UP000694419"/>
    </source>
</evidence>
<evidence type="ECO:0000256" key="1">
    <source>
        <dbReference type="SAM" id="Phobius"/>
    </source>
</evidence>
<keyword evidence="3" id="KW-1185">Reference proteome</keyword>
<dbReference type="Ensembl" id="ENSCPGT00000020586.1">
    <property type="protein sequence ID" value="ENSCPGP00000018825.1"/>
    <property type="gene ID" value="ENSCPGG00000013088.1"/>
</dbReference>
<sequence>MTFLGVFKGTKSLFFEVNKPSSFVVTNPSGMLLGQLSIRGQRLCNIALRTPYSSTIPAQLPPNLDVNHVMGLSDLKKKLPEAAFGKRNYIENEVCFQGVYFSLYEVEISNKDQYKMDQLIENLKEKDLVSVLKYCRSGRNVAMFMPDEFILLSLLMIFPLALQTGWWTGTTRGSYLFKKAEAKSPNAKMIIAKQKT</sequence>
<name>A0A8C3K7D6_9CHAR</name>
<organism evidence="2 3">
    <name type="scientific">Calidris pygmaea</name>
    <name type="common">Spoon-billed sandpiper</name>
    <dbReference type="NCBI Taxonomy" id="425635"/>
    <lineage>
        <taxon>Eukaryota</taxon>
        <taxon>Metazoa</taxon>
        <taxon>Chordata</taxon>
        <taxon>Craniata</taxon>
        <taxon>Vertebrata</taxon>
        <taxon>Euteleostomi</taxon>
        <taxon>Archelosauria</taxon>
        <taxon>Archosauria</taxon>
        <taxon>Dinosauria</taxon>
        <taxon>Saurischia</taxon>
        <taxon>Theropoda</taxon>
        <taxon>Coelurosauria</taxon>
        <taxon>Aves</taxon>
        <taxon>Neognathae</taxon>
        <taxon>Neoaves</taxon>
        <taxon>Charadriiformes</taxon>
        <taxon>Scolopacidae</taxon>
        <taxon>Calidris</taxon>
    </lineage>
</organism>
<dbReference type="AlphaFoldDB" id="A0A8C3K7D6"/>
<dbReference type="InterPro" id="IPR046432">
    <property type="entry name" value="TASOR"/>
</dbReference>
<dbReference type="GO" id="GO:0005654">
    <property type="term" value="C:nucleoplasm"/>
    <property type="evidence" value="ECO:0007669"/>
    <property type="project" value="TreeGrafter"/>
</dbReference>
<feature type="transmembrane region" description="Helical" evidence="1">
    <location>
        <begin position="149"/>
        <end position="168"/>
    </location>
</feature>
<protein>
    <submittedName>
        <fullName evidence="2">Transcription activation suppressor family member 2</fullName>
    </submittedName>
</protein>
<dbReference type="PANTHER" id="PTHR16207">
    <property type="entry name" value="SET DOMAIN-CONTAINING PROTEIN"/>
    <property type="match status" value="1"/>
</dbReference>
<evidence type="ECO:0000313" key="2">
    <source>
        <dbReference type="Ensembl" id="ENSCPGP00000018825.1"/>
    </source>
</evidence>
<dbReference type="PANTHER" id="PTHR16207:SF10">
    <property type="entry name" value="PROTEIN TASOR 2"/>
    <property type="match status" value="1"/>
</dbReference>
<dbReference type="GO" id="GO:0045814">
    <property type="term" value="P:negative regulation of gene expression, epigenetic"/>
    <property type="evidence" value="ECO:0007669"/>
    <property type="project" value="InterPro"/>
</dbReference>
<keyword evidence="1" id="KW-1133">Transmembrane helix</keyword>